<dbReference type="AlphaFoldDB" id="A0A4U6UIN5"/>
<dbReference type="Proteomes" id="UP000298652">
    <property type="component" value="Chromosome 5"/>
</dbReference>
<keyword evidence="1" id="KW-0732">Signal</keyword>
<dbReference type="EMBL" id="CM016556">
    <property type="protein sequence ID" value="TKW15282.1"/>
    <property type="molecule type" value="Genomic_DNA"/>
</dbReference>
<evidence type="ECO:0000313" key="2">
    <source>
        <dbReference type="EMBL" id="TKW15282.1"/>
    </source>
</evidence>
<organism evidence="2 3">
    <name type="scientific">Setaria viridis</name>
    <name type="common">Green bristlegrass</name>
    <name type="synonym">Setaria italica subsp. viridis</name>
    <dbReference type="NCBI Taxonomy" id="4556"/>
    <lineage>
        <taxon>Eukaryota</taxon>
        <taxon>Viridiplantae</taxon>
        <taxon>Streptophyta</taxon>
        <taxon>Embryophyta</taxon>
        <taxon>Tracheophyta</taxon>
        <taxon>Spermatophyta</taxon>
        <taxon>Magnoliopsida</taxon>
        <taxon>Liliopsida</taxon>
        <taxon>Poales</taxon>
        <taxon>Poaceae</taxon>
        <taxon>PACMAD clade</taxon>
        <taxon>Panicoideae</taxon>
        <taxon>Panicodae</taxon>
        <taxon>Paniceae</taxon>
        <taxon>Cenchrinae</taxon>
        <taxon>Setaria</taxon>
    </lineage>
</organism>
<proteinExistence type="predicted"/>
<feature type="signal peptide" evidence="1">
    <location>
        <begin position="1"/>
        <end position="24"/>
    </location>
</feature>
<keyword evidence="3" id="KW-1185">Reference proteome</keyword>
<name>A0A4U6UIN5_SETVI</name>
<dbReference type="Gramene" id="TKW15282">
    <property type="protein sequence ID" value="TKW15282"/>
    <property type="gene ID" value="SEVIR_5G227250v2"/>
</dbReference>
<gene>
    <name evidence="2" type="ORF">SEVIR_5G227250v2</name>
</gene>
<evidence type="ECO:0000313" key="3">
    <source>
        <dbReference type="Proteomes" id="UP000298652"/>
    </source>
</evidence>
<feature type="chain" id="PRO_5020366993" evidence="1">
    <location>
        <begin position="25"/>
        <end position="48"/>
    </location>
</feature>
<protein>
    <submittedName>
        <fullName evidence="2">Uncharacterized protein</fullName>
    </submittedName>
</protein>
<evidence type="ECO:0000256" key="1">
    <source>
        <dbReference type="SAM" id="SignalP"/>
    </source>
</evidence>
<accession>A0A4U6UIN5</accession>
<sequence>MLTVVKCAALVMAAQLAQFGISLCAPCWSLLGISEDKVGTDTNMCQSP</sequence>
<reference evidence="2" key="1">
    <citation type="submission" date="2019-03" db="EMBL/GenBank/DDBJ databases">
        <title>WGS assembly of Setaria viridis.</title>
        <authorList>
            <person name="Huang P."/>
            <person name="Jenkins J."/>
            <person name="Grimwood J."/>
            <person name="Barry K."/>
            <person name="Healey A."/>
            <person name="Mamidi S."/>
            <person name="Sreedasyam A."/>
            <person name="Shu S."/>
            <person name="Feldman M."/>
            <person name="Wu J."/>
            <person name="Yu Y."/>
            <person name="Chen C."/>
            <person name="Johnson J."/>
            <person name="Rokhsar D."/>
            <person name="Baxter I."/>
            <person name="Schmutz J."/>
            <person name="Brutnell T."/>
            <person name="Kellogg E."/>
        </authorList>
    </citation>
    <scope>NUCLEOTIDE SEQUENCE [LARGE SCALE GENOMIC DNA]</scope>
</reference>